<keyword evidence="1" id="KW-1133">Transmembrane helix</keyword>
<accession>A0A9X6ST12</accession>
<gene>
    <name evidence="2" type="ORF">CON36_32830</name>
</gene>
<feature type="transmembrane region" description="Helical" evidence="1">
    <location>
        <begin position="12"/>
        <end position="30"/>
    </location>
</feature>
<name>A0A9X6ST12_BACCE</name>
<dbReference type="AlphaFoldDB" id="A0A9X6ST12"/>
<reference evidence="2 3" key="1">
    <citation type="submission" date="2017-09" db="EMBL/GenBank/DDBJ databases">
        <title>Large-scale bioinformatics analysis of Bacillus genomes uncovers conserved roles of natural products in bacterial physiology.</title>
        <authorList>
            <consortium name="Agbiome Team Llc"/>
            <person name="Bleich R.M."/>
            <person name="Grubbs K.J."/>
            <person name="Santa Maria K.C."/>
            <person name="Allen S.E."/>
            <person name="Farag S."/>
            <person name="Shank E.A."/>
            <person name="Bowers A."/>
        </authorList>
    </citation>
    <scope>NUCLEOTIDE SEQUENCE [LARGE SCALE GENOMIC DNA]</scope>
    <source>
        <strain evidence="2 3">AFS092789</strain>
    </source>
</reference>
<protein>
    <submittedName>
        <fullName evidence="2">Uncharacterized protein</fullName>
    </submittedName>
</protein>
<evidence type="ECO:0000313" key="3">
    <source>
        <dbReference type="Proteomes" id="UP000219922"/>
    </source>
</evidence>
<proteinExistence type="predicted"/>
<sequence length="70" mass="8220">MKILRVISDFTSRTAFGLVIIMYLALPVYIYKNQEEFVLGRYSIYLCFFSAMYICYCVGKTILDSETHKK</sequence>
<evidence type="ECO:0000313" key="2">
    <source>
        <dbReference type="EMBL" id="PDZ94630.1"/>
    </source>
</evidence>
<keyword evidence="1" id="KW-0812">Transmembrane</keyword>
<organism evidence="2 3">
    <name type="scientific">Bacillus cereus</name>
    <dbReference type="NCBI Taxonomy" id="1396"/>
    <lineage>
        <taxon>Bacteria</taxon>
        <taxon>Bacillati</taxon>
        <taxon>Bacillota</taxon>
        <taxon>Bacilli</taxon>
        <taxon>Bacillales</taxon>
        <taxon>Bacillaceae</taxon>
        <taxon>Bacillus</taxon>
        <taxon>Bacillus cereus group</taxon>
    </lineage>
</organism>
<feature type="transmembrane region" description="Helical" evidence="1">
    <location>
        <begin position="42"/>
        <end position="63"/>
    </location>
</feature>
<dbReference type="EMBL" id="NVMX01000151">
    <property type="protein sequence ID" value="PDZ94630.1"/>
    <property type="molecule type" value="Genomic_DNA"/>
</dbReference>
<comment type="caution">
    <text evidence="2">The sequence shown here is derived from an EMBL/GenBank/DDBJ whole genome shotgun (WGS) entry which is preliminary data.</text>
</comment>
<evidence type="ECO:0000256" key="1">
    <source>
        <dbReference type="SAM" id="Phobius"/>
    </source>
</evidence>
<dbReference type="Proteomes" id="UP000219922">
    <property type="component" value="Unassembled WGS sequence"/>
</dbReference>
<keyword evidence="1" id="KW-0472">Membrane</keyword>